<name>A0A1B6G2E9_9HEMI</name>
<feature type="non-terminal residue" evidence="1">
    <location>
        <position position="1"/>
    </location>
</feature>
<protein>
    <submittedName>
        <fullName evidence="1">Uncharacterized protein</fullName>
    </submittedName>
</protein>
<feature type="non-terminal residue" evidence="1">
    <location>
        <position position="182"/>
    </location>
</feature>
<proteinExistence type="predicted"/>
<gene>
    <name evidence="1" type="ORF">g.9103</name>
</gene>
<reference evidence="1" key="1">
    <citation type="submission" date="2015-11" db="EMBL/GenBank/DDBJ databases">
        <title>De novo transcriptome assembly of four potential Pierce s Disease insect vectors from Arizona vineyards.</title>
        <authorList>
            <person name="Tassone E.E."/>
        </authorList>
    </citation>
    <scope>NUCLEOTIDE SEQUENCE</scope>
</reference>
<dbReference type="AlphaFoldDB" id="A0A1B6G2E9"/>
<evidence type="ECO:0000313" key="1">
    <source>
        <dbReference type="EMBL" id="JAS56561.1"/>
    </source>
</evidence>
<sequence length="182" mass="21262">VDKAFEHFIYILTTSLEECYLVKEVKVKHSTKPKIKWFTDELKKYKELVSALYDKYRLSKGTVDEIKDKAMYNKAKKVYRNKIKVQKRLANDRYIEHSVNRCKAAWTIIKNESNGKPKPPETKIKSADFNTFFISSVNSISDKLTVCDSAINLVENWLSSCYDENPIFLSRDITETEVLKFV</sequence>
<accession>A0A1B6G2E9</accession>
<dbReference type="EMBL" id="GECZ01013208">
    <property type="protein sequence ID" value="JAS56561.1"/>
    <property type="molecule type" value="Transcribed_RNA"/>
</dbReference>
<organism evidence="1">
    <name type="scientific">Cuerna arida</name>
    <dbReference type="NCBI Taxonomy" id="1464854"/>
    <lineage>
        <taxon>Eukaryota</taxon>
        <taxon>Metazoa</taxon>
        <taxon>Ecdysozoa</taxon>
        <taxon>Arthropoda</taxon>
        <taxon>Hexapoda</taxon>
        <taxon>Insecta</taxon>
        <taxon>Pterygota</taxon>
        <taxon>Neoptera</taxon>
        <taxon>Paraneoptera</taxon>
        <taxon>Hemiptera</taxon>
        <taxon>Auchenorrhyncha</taxon>
        <taxon>Membracoidea</taxon>
        <taxon>Cicadellidae</taxon>
        <taxon>Cicadellinae</taxon>
        <taxon>Proconiini</taxon>
        <taxon>Cuerna</taxon>
    </lineage>
</organism>